<evidence type="ECO:0000259" key="1">
    <source>
        <dbReference type="Pfam" id="PF09331"/>
    </source>
</evidence>
<evidence type="ECO:0000313" key="2">
    <source>
        <dbReference type="EMBL" id="CAA3029104.1"/>
    </source>
</evidence>
<proteinExistence type="predicted"/>
<sequence length="355" mass="40344">MHLGKLIFCLKSFDRVIDSTLVADLVWVDLSMLMLFEKAGGCHPSVVIAENEDQQKGRSVFKIEDKRARFGLEEFVLVTGLNAGDESNVDKILGVEGKITKGDVYNTFAFCKKRNNDKYKLGLIIILAYVWWATEENISIDLWWLDLVDDLNRFEKYPWGKISFDYTINVFNCEIGGKLKSSDVGGESCCRYSLHDFPLAIMIWAFEAIPTLGIKFATKYPDVIPRMVAWEMSKWLTSAAIDIVLKSKKELEAQLGFDDVRDVSAIERNVEVHEEDTKLEEEVRGKNVGGKDLEKEAGFGNDIDEQENEKLVEEGVGKEIILEEEHPNVEKCIADFVTPEKHDVDTNESRKVCKN</sequence>
<reference evidence="2 3" key="1">
    <citation type="submission" date="2019-12" db="EMBL/GenBank/DDBJ databases">
        <authorList>
            <person name="Alioto T."/>
            <person name="Alioto T."/>
            <person name="Gomez Garrido J."/>
        </authorList>
    </citation>
    <scope>NUCLEOTIDE SEQUENCE [LARGE SCALE GENOMIC DNA]</scope>
</reference>
<dbReference type="Pfam" id="PF09331">
    <property type="entry name" value="DUF1985"/>
    <property type="match status" value="1"/>
</dbReference>
<comment type="caution">
    <text evidence="2">The sequence shown here is derived from an EMBL/GenBank/DDBJ whole genome shotgun (WGS) entry which is preliminary data.</text>
</comment>
<name>A0A8S0VBS3_OLEEU</name>
<accession>A0A8S0VBS3</accession>
<dbReference type="AlphaFoldDB" id="A0A8S0VBS3"/>
<dbReference type="Proteomes" id="UP000594638">
    <property type="component" value="Unassembled WGS sequence"/>
</dbReference>
<keyword evidence="3" id="KW-1185">Reference proteome</keyword>
<gene>
    <name evidence="2" type="ORF">OLEA9_A032187</name>
</gene>
<dbReference type="EMBL" id="CACTIH010009288">
    <property type="protein sequence ID" value="CAA3029104.1"/>
    <property type="molecule type" value="Genomic_DNA"/>
</dbReference>
<evidence type="ECO:0000313" key="3">
    <source>
        <dbReference type="Proteomes" id="UP000594638"/>
    </source>
</evidence>
<dbReference type="OrthoDB" id="1930729at2759"/>
<dbReference type="PANTHER" id="PTHR48449:SF1">
    <property type="entry name" value="DUF1985 DOMAIN-CONTAINING PROTEIN"/>
    <property type="match status" value="1"/>
</dbReference>
<dbReference type="PANTHER" id="PTHR48449">
    <property type="entry name" value="DUF1985 DOMAIN-CONTAINING PROTEIN"/>
    <property type="match status" value="1"/>
</dbReference>
<dbReference type="InterPro" id="IPR015410">
    <property type="entry name" value="DUF1985"/>
</dbReference>
<protein>
    <recommendedName>
        <fullName evidence="1">DUF1985 domain-containing protein</fullName>
    </recommendedName>
</protein>
<feature type="domain" description="DUF1985" evidence="1">
    <location>
        <begin position="56"/>
        <end position="168"/>
    </location>
</feature>
<organism evidence="2 3">
    <name type="scientific">Olea europaea subsp. europaea</name>
    <dbReference type="NCBI Taxonomy" id="158383"/>
    <lineage>
        <taxon>Eukaryota</taxon>
        <taxon>Viridiplantae</taxon>
        <taxon>Streptophyta</taxon>
        <taxon>Embryophyta</taxon>
        <taxon>Tracheophyta</taxon>
        <taxon>Spermatophyta</taxon>
        <taxon>Magnoliopsida</taxon>
        <taxon>eudicotyledons</taxon>
        <taxon>Gunneridae</taxon>
        <taxon>Pentapetalae</taxon>
        <taxon>asterids</taxon>
        <taxon>lamiids</taxon>
        <taxon>Lamiales</taxon>
        <taxon>Oleaceae</taxon>
        <taxon>Oleeae</taxon>
        <taxon>Olea</taxon>
    </lineage>
</organism>
<dbReference type="Gramene" id="OE9A032187T1">
    <property type="protein sequence ID" value="OE9A032187C1"/>
    <property type="gene ID" value="OE9A032187"/>
</dbReference>